<dbReference type="Proteomes" id="UP000235145">
    <property type="component" value="Unassembled WGS sequence"/>
</dbReference>
<reference evidence="2 3" key="1">
    <citation type="journal article" date="2017" name="Nat. Commun.">
        <title>Genome assembly with in vitro proximity ligation data and whole-genome triplication in lettuce.</title>
        <authorList>
            <person name="Reyes-Chin-Wo S."/>
            <person name="Wang Z."/>
            <person name="Yang X."/>
            <person name="Kozik A."/>
            <person name="Arikit S."/>
            <person name="Song C."/>
            <person name="Xia L."/>
            <person name="Froenicke L."/>
            <person name="Lavelle D.O."/>
            <person name="Truco M.J."/>
            <person name="Xia R."/>
            <person name="Zhu S."/>
            <person name="Xu C."/>
            <person name="Xu H."/>
            <person name="Xu X."/>
            <person name="Cox K."/>
            <person name="Korf I."/>
            <person name="Meyers B.C."/>
            <person name="Michelmore R.W."/>
        </authorList>
    </citation>
    <scope>NUCLEOTIDE SEQUENCE [LARGE SCALE GENOMIC DNA]</scope>
    <source>
        <strain evidence="3">cv. Salinas</strain>
        <tissue evidence="2">Seedlings</tissue>
    </source>
</reference>
<comment type="caution">
    <text evidence="2">The sequence shown here is derived from an EMBL/GenBank/DDBJ whole genome shotgun (WGS) entry which is preliminary data.</text>
</comment>
<gene>
    <name evidence="2" type="ORF">LSAT_V11C300120550</name>
</gene>
<protein>
    <submittedName>
        <fullName evidence="2">Uncharacterized protein</fullName>
    </submittedName>
</protein>
<name>A0A9R1XNX1_LACSA</name>
<dbReference type="PANTHER" id="PTHR46250:SF17">
    <property type="entry name" value="MYB_SANT-LIKE DOMAIN-CONTAINING PROTEIN"/>
    <property type="match status" value="1"/>
</dbReference>
<evidence type="ECO:0000313" key="2">
    <source>
        <dbReference type="EMBL" id="KAJ0216559.1"/>
    </source>
</evidence>
<sequence length="204" mass="23560">MVNTGGFKANNDFKSSYLQHLEQALKESLPNAEWQVVYDMITGNNTSGFAYDSVNRCGTVESPEVWDSYVKVYLIYIFDLFLFLFKIIICCCINKSLPHYDDLCIIFGKYRAQGNRVEDCEDMSHNENVEEELLQMEDDFNEQSEEILPTTNSCRVTWQRSSEASNTMSQSLNAELELQKKTFMVTSKILKIPSMDQRDKFKAS</sequence>
<proteinExistence type="predicted"/>
<dbReference type="PANTHER" id="PTHR46250">
    <property type="entry name" value="MYB/SANT-LIKE DNA-BINDING DOMAIN PROTEIN-RELATED"/>
    <property type="match status" value="1"/>
</dbReference>
<accession>A0A9R1XNX1</accession>
<evidence type="ECO:0000256" key="1">
    <source>
        <dbReference type="SAM" id="Phobius"/>
    </source>
</evidence>
<dbReference type="AlphaFoldDB" id="A0A9R1XNX1"/>
<dbReference type="EMBL" id="NBSK02000003">
    <property type="protein sequence ID" value="KAJ0216559.1"/>
    <property type="molecule type" value="Genomic_DNA"/>
</dbReference>
<feature type="transmembrane region" description="Helical" evidence="1">
    <location>
        <begin position="73"/>
        <end position="93"/>
    </location>
</feature>
<keyword evidence="1" id="KW-1133">Transmembrane helix</keyword>
<keyword evidence="1" id="KW-0472">Membrane</keyword>
<keyword evidence="3" id="KW-1185">Reference proteome</keyword>
<organism evidence="2 3">
    <name type="scientific">Lactuca sativa</name>
    <name type="common">Garden lettuce</name>
    <dbReference type="NCBI Taxonomy" id="4236"/>
    <lineage>
        <taxon>Eukaryota</taxon>
        <taxon>Viridiplantae</taxon>
        <taxon>Streptophyta</taxon>
        <taxon>Embryophyta</taxon>
        <taxon>Tracheophyta</taxon>
        <taxon>Spermatophyta</taxon>
        <taxon>Magnoliopsida</taxon>
        <taxon>eudicotyledons</taxon>
        <taxon>Gunneridae</taxon>
        <taxon>Pentapetalae</taxon>
        <taxon>asterids</taxon>
        <taxon>campanulids</taxon>
        <taxon>Asterales</taxon>
        <taxon>Asteraceae</taxon>
        <taxon>Cichorioideae</taxon>
        <taxon>Cichorieae</taxon>
        <taxon>Lactucinae</taxon>
        <taxon>Lactuca</taxon>
    </lineage>
</organism>
<evidence type="ECO:0000313" key="3">
    <source>
        <dbReference type="Proteomes" id="UP000235145"/>
    </source>
</evidence>
<keyword evidence="1" id="KW-0812">Transmembrane</keyword>